<dbReference type="InterPro" id="IPR027417">
    <property type="entry name" value="P-loop_NTPase"/>
</dbReference>
<dbReference type="PROSITE" id="PS51192">
    <property type="entry name" value="HELICASE_ATP_BIND_1"/>
    <property type="match status" value="1"/>
</dbReference>
<feature type="domain" description="DEAD-box RNA helicase Q" evidence="14">
    <location>
        <begin position="108"/>
        <end position="136"/>
    </location>
</feature>
<dbReference type="SUPFAM" id="SSF52540">
    <property type="entry name" value="P-loop containing nucleoside triphosphate hydrolases"/>
    <property type="match status" value="1"/>
</dbReference>
<accession>A0A8H7KHG0</accession>
<feature type="compositionally biased region" description="Basic residues" evidence="11">
    <location>
        <begin position="332"/>
        <end position="346"/>
    </location>
</feature>
<feature type="compositionally biased region" description="Acidic residues" evidence="11">
    <location>
        <begin position="52"/>
        <end position="79"/>
    </location>
</feature>
<dbReference type="GO" id="GO:0005634">
    <property type="term" value="C:nucleus"/>
    <property type="evidence" value="ECO:0007669"/>
    <property type="project" value="UniProtKB-SubCell"/>
</dbReference>
<dbReference type="GO" id="GO:0005524">
    <property type="term" value="F:ATP binding"/>
    <property type="evidence" value="ECO:0007669"/>
    <property type="project" value="UniProtKB-KW"/>
</dbReference>
<feature type="short sequence motif" description="Q motif" evidence="9">
    <location>
        <begin position="108"/>
        <end position="136"/>
    </location>
</feature>
<keyword evidence="5 10" id="KW-0347">Helicase</keyword>
<evidence type="ECO:0000256" key="5">
    <source>
        <dbReference type="ARBA" id="ARBA00022806"/>
    </source>
</evidence>
<dbReference type="InterPro" id="IPR014014">
    <property type="entry name" value="RNA_helicase_DEAD_Q_motif"/>
</dbReference>
<comment type="similarity">
    <text evidence="10">Belongs to the DEAD box helicase family.</text>
</comment>
<sequence>MKNRMPISVDDLLRRQEQEPTRAAKRRKITYSRDESAGEESGSDVNVKEGDGIDDSLEDEEANEDEEEEEDRQSEDEPLELGGRLGSLIKRKLQPPSHRSKTPHQTMGSFSSFGISSALSSALTSMSIRIPTEVQTACIPPLLSGRDCIGNAKTGSGKTIAFALPILQKLSADPYGIYALVLTPTRELAFQIAEHGATPGRIVDHLRSSSGQWNLSRVKFLVLDEADRLLTPTFAPELSYLFDVLPKDRQTCLFTATWTSSIDAVADAPPKPGKQKPFIHRMKEMVETVSTLKQHYILVPSHVREAYLFHILCNPPESTLHLRRAPPEPMKNNKKTQHNSRTKKQRKTDDEIEQPPPTIIFCAKPRTAAYLTSLLKTLSIRSTALHSRLTQRERLSSLSLFKASVIPVLISTDVGARGLDIEDVAMVINWDLPQEPEEYTHRVGRTARAGKGGLAVSFVTERDEEKILEIENRINMKLDEMELSEEKVLEKLNTVSTAKRLANMELHDAMFGKRERIHQIKKANLTLSGFAEGSEI</sequence>
<dbReference type="EMBL" id="JABXXO010000006">
    <property type="protein sequence ID" value="KAF7776205.1"/>
    <property type="molecule type" value="Genomic_DNA"/>
</dbReference>
<organism evidence="15 16">
    <name type="scientific">Agaricus bisporus var. burnettii</name>
    <dbReference type="NCBI Taxonomy" id="192524"/>
    <lineage>
        <taxon>Eukaryota</taxon>
        <taxon>Fungi</taxon>
        <taxon>Dikarya</taxon>
        <taxon>Basidiomycota</taxon>
        <taxon>Agaricomycotina</taxon>
        <taxon>Agaricomycetes</taxon>
        <taxon>Agaricomycetidae</taxon>
        <taxon>Agaricales</taxon>
        <taxon>Agaricineae</taxon>
        <taxon>Agaricaceae</taxon>
        <taxon>Agaricus</taxon>
    </lineage>
</organism>
<feature type="compositionally biased region" description="Basic residues" evidence="11">
    <location>
        <begin position="89"/>
        <end position="102"/>
    </location>
</feature>
<dbReference type="InterPro" id="IPR001650">
    <property type="entry name" value="Helicase_C-like"/>
</dbReference>
<dbReference type="GO" id="GO:0003723">
    <property type="term" value="F:RNA binding"/>
    <property type="evidence" value="ECO:0007669"/>
    <property type="project" value="UniProtKB-KW"/>
</dbReference>
<dbReference type="PANTHER" id="PTHR47959:SF24">
    <property type="entry name" value="ATP-DEPENDENT RNA HELICASE"/>
    <property type="match status" value="1"/>
</dbReference>
<reference evidence="15 16" key="1">
    <citation type="journal article" name="Sci. Rep.">
        <title>Telomere-to-telomere assembled and centromere annotated genomes of the two main subspecies of the button mushroom Agaricus bisporus reveal especially polymorphic chromosome ends.</title>
        <authorList>
            <person name="Sonnenberg A.S.M."/>
            <person name="Sedaghat-Telgerd N."/>
            <person name="Lavrijssen B."/>
            <person name="Ohm R.A."/>
            <person name="Hendrickx P.M."/>
            <person name="Scholtmeijer K."/>
            <person name="Baars J.J.P."/>
            <person name="van Peer A."/>
        </authorList>
    </citation>
    <scope>NUCLEOTIDE SEQUENCE [LARGE SCALE GENOMIC DNA]</scope>
    <source>
        <strain evidence="15 16">H119_p4</strain>
    </source>
</reference>
<evidence type="ECO:0000259" key="12">
    <source>
        <dbReference type="PROSITE" id="PS51192"/>
    </source>
</evidence>
<dbReference type="PROSITE" id="PS51194">
    <property type="entry name" value="HELICASE_CTER"/>
    <property type="match status" value="1"/>
</dbReference>
<name>A0A8H7KHG0_AGABI</name>
<dbReference type="CDD" id="cd18787">
    <property type="entry name" value="SF2_C_DEAD"/>
    <property type="match status" value="1"/>
</dbReference>
<evidence type="ECO:0000256" key="2">
    <source>
        <dbReference type="ARBA" id="ARBA00022517"/>
    </source>
</evidence>
<comment type="caution">
    <text evidence="15">The sequence shown here is derived from an EMBL/GenBank/DDBJ whole genome shotgun (WGS) entry which is preliminary data.</text>
</comment>
<comment type="subcellular location">
    <subcellularLocation>
        <location evidence="1">Nucleus</location>
    </subcellularLocation>
</comment>
<dbReference type="GO" id="GO:0010467">
    <property type="term" value="P:gene expression"/>
    <property type="evidence" value="ECO:0007669"/>
    <property type="project" value="UniProtKB-ARBA"/>
</dbReference>
<keyword evidence="7" id="KW-0694">RNA-binding</keyword>
<evidence type="ECO:0000256" key="8">
    <source>
        <dbReference type="ARBA" id="ARBA00023242"/>
    </source>
</evidence>
<feature type="domain" description="Helicase ATP-binding" evidence="12">
    <location>
        <begin position="139"/>
        <end position="276"/>
    </location>
</feature>
<keyword evidence="3 10" id="KW-0547">Nucleotide-binding</keyword>
<dbReference type="InterPro" id="IPR050079">
    <property type="entry name" value="DEAD_box_RNA_helicase"/>
</dbReference>
<evidence type="ECO:0008006" key="17">
    <source>
        <dbReference type="Google" id="ProtNLM"/>
    </source>
</evidence>
<evidence type="ECO:0000256" key="7">
    <source>
        <dbReference type="ARBA" id="ARBA00022884"/>
    </source>
</evidence>
<evidence type="ECO:0000256" key="4">
    <source>
        <dbReference type="ARBA" id="ARBA00022801"/>
    </source>
</evidence>
<dbReference type="GO" id="GO:0003724">
    <property type="term" value="F:RNA helicase activity"/>
    <property type="evidence" value="ECO:0007669"/>
    <property type="project" value="InterPro"/>
</dbReference>
<evidence type="ECO:0000256" key="1">
    <source>
        <dbReference type="ARBA" id="ARBA00004123"/>
    </source>
</evidence>
<dbReference type="GO" id="GO:0042254">
    <property type="term" value="P:ribosome biogenesis"/>
    <property type="evidence" value="ECO:0007669"/>
    <property type="project" value="UniProtKB-KW"/>
</dbReference>
<dbReference type="PROSITE" id="PS00039">
    <property type="entry name" value="DEAD_ATP_HELICASE"/>
    <property type="match status" value="1"/>
</dbReference>
<dbReference type="SMART" id="SM00490">
    <property type="entry name" value="HELICc"/>
    <property type="match status" value="1"/>
</dbReference>
<evidence type="ECO:0000313" key="15">
    <source>
        <dbReference type="EMBL" id="KAF7776205.1"/>
    </source>
</evidence>
<keyword evidence="4 10" id="KW-0378">Hydrolase</keyword>
<feature type="domain" description="Helicase C-terminal" evidence="13">
    <location>
        <begin position="334"/>
        <end position="489"/>
    </location>
</feature>
<evidence type="ECO:0000256" key="10">
    <source>
        <dbReference type="RuleBase" id="RU000492"/>
    </source>
</evidence>
<protein>
    <recommendedName>
        <fullName evidence="17">ATP-dependent RNA helicase DBP8</fullName>
    </recommendedName>
</protein>
<evidence type="ECO:0000256" key="3">
    <source>
        <dbReference type="ARBA" id="ARBA00022741"/>
    </source>
</evidence>
<feature type="region of interest" description="Disordered" evidence="11">
    <location>
        <begin position="320"/>
        <end position="356"/>
    </location>
</feature>
<dbReference type="PROSITE" id="PS51195">
    <property type="entry name" value="Q_MOTIF"/>
    <property type="match status" value="1"/>
</dbReference>
<dbReference type="InterPro" id="IPR000629">
    <property type="entry name" value="RNA-helicase_DEAD-box_CS"/>
</dbReference>
<evidence type="ECO:0000313" key="16">
    <source>
        <dbReference type="Proteomes" id="UP000629468"/>
    </source>
</evidence>
<dbReference type="GO" id="GO:0016787">
    <property type="term" value="F:hydrolase activity"/>
    <property type="evidence" value="ECO:0007669"/>
    <property type="project" value="UniProtKB-KW"/>
</dbReference>
<dbReference type="InterPro" id="IPR011545">
    <property type="entry name" value="DEAD/DEAH_box_helicase_dom"/>
</dbReference>
<evidence type="ECO:0000256" key="11">
    <source>
        <dbReference type="SAM" id="MobiDB-lite"/>
    </source>
</evidence>
<evidence type="ECO:0000259" key="13">
    <source>
        <dbReference type="PROSITE" id="PS51194"/>
    </source>
</evidence>
<evidence type="ECO:0000256" key="9">
    <source>
        <dbReference type="PROSITE-ProRule" id="PRU00552"/>
    </source>
</evidence>
<gene>
    <name evidence="15" type="ORF">Agabi119p4_4598</name>
</gene>
<dbReference type="Pfam" id="PF00271">
    <property type="entry name" value="Helicase_C"/>
    <property type="match status" value="1"/>
</dbReference>
<dbReference type="InterPro" id="IPR014001">
    <property type="entry name" value="Helicase_ATP-bd"/>
</dbReference>
<dbReference type="SMART" id="SM00487">
    <property type="entry name" value="DEXDc"/>
    <property type="match status" value="1"/>
</dbReference>
<proteinExistence type="inferred from homology"/>
<feature type="region of interest" description="Disordered" evidence="11">
    <location>
        <begin position="1"/>
        <end position="109"/>
    </location>
</feature>
<dbReference type="PANTHER" id="PTHR47959">
    <property type="entry name" value="ATP-DEPENDENT RNA HELICASE RHLE-RELATED"/>
    <property type="match status" value="1"/>
</dbReference>
<keyword evidence="8" id="KW-0539">Nucleus</keyword>
<evidence type="ECO:0000259" key="14">
    <source>
        <dbReference type="PROSITE" id="PS51195"/>
    </source>
</evidence>
<dbReference type="Gene3D" id="3.40.50.300">
    <property type="entry name" value="P-loop containing nucleotide triphosphate hydrolases"/>
    <property type="match status" value="3"/>
</dbReference>
<dbReference type="AlphaFoldDB" id="A0A8H7KHG0"/>
<feature type="compositionally biased region" description="Basic and acidic residues" evidence="11">
    <location>
        <begin position="11"/>
        <end position="22"/>
    </location>
</feature>
<keyword evidence="6 10" id="KW-0067">ATP-binding</keyword>
<dbReference type="GO" id="GO:0005829">
    <property type="term" value="C:cytosol"/>
    <property type="evidence" value="ECO:0007669"/>
    <property type="project" value="TreeGrafter"/>
</dbReference>
<evidence type="ECO:0000256" key="6">
    <source>
        <dbReference type="ARBA" id="ARBA00022840"/>
    </source>
</evidence>
<dbReference type="Proteomes" id="UP000629468">
    <property type="component" value="Unassembled WGS sequence"/>
</dbReference>
<dbReference type="Pfam" id="PF00270">
    <property type="entry name" value="DEAD"/>
    <property type="match status" value="2"/>
</dbReference>
<keyword evidence="2" id="KW-0690">Ribosome biogenesis</keyword>